<sequence length="31" mass="3647">GAGLEIKPKQQRRTYFTPALLSELRRYLRGK</sequence>
<organism evidence="1">
    <name type="scientific">Tetraselmis sp. GSL018</name>
    <dbReference type="NCBI Taxonomy" id="582737"/>
    <lineage>
        <taxon>Eukaryota</taxon>
        <taxon>Viridiplantae</taxon>
        <taxon>Chlorophyta</taxon>
        <taxon>core chlorophytes</taxon>
        <taxon>Chlorodendrophyceae</taxon>
        <taxon>Chlorodendrales</taxon>
        <taxon>Chlorodendraceae</taxon>
        <taxon>Tetraselmis</taxon>
    </lineage>
</organism>
<gene>
    <name evidence="1" type="ORF">TSPGSL018_2879</name>
</gene>
<name>A0A061SLR2_9CHLO</name>
<proteinExistence type="predicted"/>
<evidence type="ECO:0000313" key="1">
    <source>
        <dbReference type="EMBL" id="JAC83631.1"/>
    </source>
</evidence>
<reference evidence="1" key="1">
    <citation type="submission" date="2014-05" db="EMBL/GenBank/DDBJ databases">
        <title>The transcriptome of the halophilic microalga Tetraselmis sp. GSL018 isolated from the Great Salt Lake, Utah.</title>
        <authorList>
            <person name="Jinkerson R.E."/>
            <person name="D'Adamo S."/>
            <person name="Posewitz M.C."/>
        </authorList>
    </citation>
    <scope>NUCLEOTIDE SEQUENCE</scope>
    <source>
        <strain evidence="1">GSL018</strain>
    </source>
</reference>
<dbReference type="EMBL" id="GBEZ01001332">
    <property type="protein sequence ID" value="JAC83631.1"/>
    <property type="molecule type" value="Transcribed_RNA"/>
</dbReference>
<protein>
    <submittedName>
        <fullName evidence="1">Uncharacterized protein</fullName>
    </submittedName>
</protein>
<feature type="non-terminal residue" evidence="1">
    <location>
        <position position="1"/>
    </location>
</feature>
<accession>A0A061SLR2</accession>
<dbReference type="AlphaFoldDB" id="A0A061SLR2"/>